<name>A0A0P7BPY2_9HYPO</name>
<comment type="caution">
    <text evidence="2">The sequence shown here is derived from an EMBL/GenBank/DDBJ whole genome shotgun (WGS) entry which is preliminary data.</text>
</comment>
<protein>
    <submittedName>
        <fullName evidence="2">Uncharacterized protein</fullName>
    </submittedName>
</protein>
<evidence type="ECO:0000313" key="3">
    <source>
        <dbReference type="Proteomes" id="UP000050424"/>
    </source>
</evidence>
<evidence type="ECO:0000256" key="1">
    <source>
        <dbReference type="ARBA" id="ARBA00023604"/>
    </source>
</evidence>
<proteinExistence type="inferred from homology"/>
<reference evidence="2 3" key="1">
    <citation type="submission" date="2015-09" db="EMBL/GenBank/DDBJ databases">
        <title>Draft genome of a European isolate of the apple canker pathogen Neonectria ditissima.</title>
        <authorList>
            <person name="Gomez-Cortecero A."/>
            <person name="Harrison R.J."/>
            <person name="Armitage A.D."/>
        </authorList>
    </citation>
    <scope>NUCLEOTIDE SEQUENCE [LARGE SCALE GENOMIC DNA]</scope>
    <source>
        <strain evidence="2 3">R09/05</strain>
    </source>
</reference>
<evidence type="ECO:0000313" key="2">
    <source>
        <dbReference type="EMBL" id="KPM42905.1"/>
    </source>
</evidence>
<dbReference type="Proteomes" id="UP000050424">
    <property type="component" value="Unassembled WGS sequence"/>
</dbReference>
<dbReference type="NCBIfam" id="NF041278">
    <property type="entry name" value="CmcJ_NvfI_EfuI"/>
    <property type="match status" value="1"/>
</dbReference>
<dbReference type="PANTHER" id="PTHR34598:SF3">
    <property type="entry name" value="OXIDOREDUCTASE AN1597"/>
    <property type="match status" value="1"/>
</dbReference>
<dbReference type="InterPro" id="IPR044053">
    <property type="entry name" value="AsaB-like"/>
</dbReference>
<organism evidence="2 3">
    <name type="scientific">Neonectria ditissima</name>
    <dbReference type="NCBI Taxonomy" id="78410"/>
    <lineage>
        <taxon>Eukaryota</taxon>
        <taxon>Fungi</taxon>
        <taxon>Dikarya</taxon>
        <taxon>Ascomycota</taxon>
        <taxon>Pezizomycotina</taxon>
        <taxon>Sordariomycetes</taxon>
        <taxon>Hypocreomycetidae</taxon>
        <taxon>Hypocreales</taxon>
        <taxon>Nectriaceae</taxon>
        <taxon>Neonectria</taxon>
    </lineage>
</organism>
<dbReference type="OrthoDB" id="412788at2759"/>
<sequence length="455" mass="50871">MNIDSSTNATVTRFSYFQWRPEFTKEKPYYLYIDPPEGEPVTNFTTAPGPEEVVNDIRKSQHDFNLDDHGFMVMQQTFSLPSINQKTVEELYLPSLEVMLRHVVGEEAEIVWFDWRTRSSNKSKTRFPEGTKIHLDDRSIPLEPVKAVHVGTNSFASASQDQSPTAAINRVYRHSGPGADELLKGRVRIINIWRPYGDPVESDPIAVMDGSYVPTEKLVEVDVVRHSYIGESYYPLQDDDYRWYLVSKQRSNEVLLFKMFDSDVGVNAKCTGGNEYCVHIAPVGRRRQDELVGGAGLAYGVFEPRYKSLFFLLDLRDGSATSSVTITTTTPSAERREYTLDVESTGSNKRAIHHLAAKAVLTGLENEVKSGATETDSNGSTVRANAEYLGTEYAIASKWTSFVVVEGDAEEQEQAVEVDIYSAPVLELTADELLTSLTRSSDVPWNASLSLITCS</sequence>
<accession>A0A0P7BPY2</accession>
<dbReference type="EMBL" id="LKCW01000040">
    <property type="protein sequence ID" value="KPM42905.1"/>
    <property type="molecule type" value="Genomic_DNA"/>
</dbReference>
<gene>
    <name evidence="2" type="ORF">AK830_g3630</name>
</gene>
<comment type="similarity">
    <text evidence="1">Belongs to the asaB hydroxylase/desaturase family.</text>
</comment>
<dbReference type="AlphaFoldDB" id="A0A0P7BPY2"/>
<dbReference type="PANTHER" id="PTHR34598">
    <property type="entry name" value="BLL6449 PROTEIN"/>
    <property type="match status" value="1"/>
</dbReference>
<keyword evidence="3" id="KW-1185">Reference proteome</keyword>
<dbReference type="STRING" id="78410.A0A0P7BPY2"/>
<dbReference type="GO" id="GO:0016491">
    <property type="term" value="F:oxidoreductase activity"/>
    <property type="evidence" value="ECO:0007669"/>
    <property type="project" value="InterPro"/>
</dbReference>